<proteinExistence type="predicted"/>
<protein>
    <submittedName>
        <fullName evidence="1">Uncharacterized protein</fullName>
    </submittedName>
</protein>
<dbReference type="OrthoDB" id="7062155at2"/>
<dbReference type="RefSeq" id="WP_006913478.1">
    <property type="nucleotide sequence ID" value="NZ_AFNV02000016.1"/>
</dbReference>
<reference evidence="1 2" key="2">
    <citation type="journal article" date="2013" name="PLoS ONE">
        <title>INDIGO - INtegrated Data Warehouse of MIcrobial GenOmes with Examples from the Red Sea Extremophiles.</title>
        <authorList>
            <person name="Alam I."/>
            <person name="Antunes A."/>
            <person name="Kamau A.A."/>
            <person name="Ba Alawi W."/>
            <person name="Kalkatawi M."/>
            <person name="Stingl U."/>
            <person name="Bajic V.B."/>
        </authorList>
    </citation>
    <scope>NUCLEOTIDE SEQUENCE [LARGE SCALE GENOMIC DNA]</scope>
    <source>
        <strain evidence="1 2">E1L3A</strain>
    </source>
</reference>
<dbReference type="EMBL" id="AFNV02000016">
    <property type="protein sequence ID" value="ERJ18685.1"/>
    <property type="molecule type" value="Genomic_DNA"/>
</dbReference>
<comment type="caution">
    <text evidence="1">The sequence shown here is derived from an EMBL/GenBank/DDBJ whole genome shotgun (WGS) entry which is preliminary data.</text>
</comment>
<reference evidence="1 2" key="1">
    <citation type="journal article" date="2011" name="J. Bacteriol.">
        <title>Genome sequence of Salinisphaera shabanensis, a gammaproteobacterium from the harsh, variable environment of the brine-seawater interface of the Shaban Deep in the Red Sea.</title>
        <authorList>
            <person name="Antunes A."/>
            <person name="Alam I."/>
            <person name="Bajic V.B."/>
            <person name="Stingl U."/>
        </authorList>
    </citation>
    <scope>NUCLEOTIDE SEQUENCE [LARGE SCALE GENOMIC DNA]</scope>
    <source>
        <strain evidence="1 2">E1L3A</strain>
    </source>
</reference>
<dbReference type="Proteomes" id="UP000006242">
    <property type="component" value="Unassembled WGS sequence"/>
</dbReference>
<keyword evidence="2" id="KW-1185">Reference proteome</keyword>
<evidence type="ECO:0000313" key="2">
    <source>
        <dbReference type="Proteomes" id="UP000006242"/>
    </source>
</evidence>
<accession>U2EL80</accession>
<gene>
    <name evidence="1" type="ORF">SSPSH_002393</name>
</gene>
<organism evidence="1 2">
    <name type="scientific">Salinisphaera shabanensis E1L3A</name>
    <dbReference type="NCBI Taxonomy" id="1033802"/>
    <lineage>
        <taxon>Bacteria</taxon>
        <taxon>Pseudomonadati</taxon>
        <taxon>Pseudomonadota</taxon>
        <taxon>Gammaproteobacteria</taxon>
        <taxon>Salinisphaerales</taxon>
        <taxon>Salinisphaeraceae</taxon>
        <taxon>Salinisphaera</taxon>
    </lineage>
</organism>
<sequence>MALSWLEVTTDEVQSKLGANERLAERRATIEKQARETVKSLVEPAFREAAEADGWEYFEQSHTEWSVVRCGIHSPGEVGRDPSVAFRIAEFDAYQPLVILRRKAEGAAAQPSAEIVKLDKLDAATLDRFLTDS</sequence>
<name>U2EL80_9GAMM</name>
<dbReference type="AlphaFoldDB" id="U2EL80"/>
<evidence type="ECO:0000313" key="1">
    <source>
        <dbReference type="EMBL" id="ERJ18685.1"/>
    </source>
</evidence>